<gene>
    <name evidence="1" type="ORF">PsorP6_001467</name>
</gene>
<protein>
    <submittedName>
        <fullName evidence="1">Uncharacterized protein</fullName>
    </submittedName>
</protein>
<organism evidence="1 2">
    <name type="scientific">Peronosclerospora sorghi</name>
    <dbReference type="NCBI Taxonomy" id="230839"/>
    <lineage>
        <taxon>Eukaryota</taxon>
        <taxon>Sar</taxon>
        <taxon>Stramenopiles</taxon>
        <taxon>Oomycota</taxon>
        <taxon>Peronosporomycetes</taxon>
        <taxon>Peronosporales</taxon>
        <taxon>Peronosporaceae</taxon>
        <taxon>Peronosclerospora</taxon>
    </lineage>
</organism>
<reference evidence="1 2" key="1">
    <citation type="journal article" date="2022" name="bioRxiv">
        <title>The genome of the oomycete Peronosclerospora sorghi, a cosmopolitan pathogen of maize and sorghum, is inflated with dispersed pseudogenes.</title>
        <authorList>
            <person name="Fletcher K."/>
            <person name="Martin F."/>
            <person name="Isakeit T."/>
            <person name="Cavanaugh K."/>
            <person name="Magill C."/>
            <person name="Michelmore R."/>
        </authorList>
    </citation>
    <scope>NUCLEOTIDE SEQUENCE [LARGE SCALE GENOMIC DNA]</scope>
    <source>
        <strain evidence="1">P6</strain>
    </source>
</reference>
<dbReference type="EMBL" id="CM047580">
    <property type="protein sequence ID" value="KAI9923245.1"/>
    <property type="molecule type" value="Genomic_DNA"/>
</dbReference>
<comment type="caution">
    <text evidence="1">The sequence shown here is derived from an EMBL/GenBank/DDBJ whole genome shotgun (WGS) entry which is preliminary data.</text>
</comment>
<keyword evidence="2" id="KW-1185">Reference proteome</keyword>
<accession>A0ACC0WWE5</accession>
<name>A0ACC0WWE5_9STRA</name>
<evidence type="ECO:0000313" key="1">
    <source>
        <dbReference type="EMBL" id="KAI9923245.1"/>
    </source>
</evidence>
<dbReference type="Proteomes" id="UP001163321">
    <property type="component" value="Chromosome 1"/>
</dbReference>
<proteinExistence type="predicted"/>
<evidence type="ECO:0000313" key="2">
    <source>
        <dbReference type="Proteomes" id="UP001163321"/>
    </source>
</evidence>
<sequence>MFLTFYILNISVCFTPYVKESTHHASLSIILGNGWLNMLPPFHSFLDKKSTVALRPAENLIACIYYNAPYDAPHVKNERGHVACLWLPCCASFPEKPEVDLSVCSERGLLACSNSSS</sequence>